<dbReference type="PANTHER" id="PTHR14633:SF3">
    <property type="entry name" value="LITTLE ELONGATION COMPLEX SUBUNIT 2"/>
    <property type="match status" value="1"/>
</dbReference>
<dbReference type="Proteomes" id="UP000076502">
    <property type="component" value="Unassembled WGS sequence"/>
</dbReference>
<proteinExistence type="predicted"/>
<feature type="region of interest" description="Disordered" evidence="1">
    <location>
        <begin position="530"/>
        <end position="550"/>
    </location>
</feature>
<protein>
    <submittedName>
        <fullName evidence="3">NMDA receptor-regulated protein 2</fullName>
    </submittedName>
</protein>
<dbReference type="InterPro" id="IPR019535">
    <property type="entry name" value="ICE2_C"/>
</dbReference>
<dbReference type="Pfam" id="PF10505">
    <property type="entry name" value="NARG2_C"/>
    <property type="match status" value="1"/>
</dbReference>
<evidence type="ECO:0000313" key="4">
    <source>
        <dbReference type="Proteomes" id="UP000076502"/>
    </source>
</evidence>
<dbReference type="PANTHER" id="PTHR14633">
    <property type="entry name" value="LITTLE ELONGATION COMPLEX SUBUNIT 2"/>
    <property type="match status" value="1"/>
</dbReference>
<sequence length="550" mass="63029">MDRFLSIDWNPPLEDLIDNTFISEKRLEKESVMHRIITGNFIDPFKNIENDYKKIRTDLMEDIEIDLNEQDKNDNVVTIESNKEIETNETKKNMFYVPGIIKPIFKFPKKSNLSKEEQAMCLRVLLRFSESDKPKLTLGQLPEVKLPTLTSPLSEDANCQRLAESNNVDLVISSSGLNCLVNNIGPTYSNSWVLPLVIRRHNDKNVIYIDKPGPPPANTVSKKNTWVYKYILKYSFIDAKHPSLNRINESTEKFLKQRDVEIDPSISEGVKSSSQPSVNDIPQSNISNFTINTTGVQNSSKMTTESNVSYKLFTIGPQNSEKNELMKNVIKKYKMLVRSKTDGVEILPNNVQKLLLLAPKLEHQPDLGAEAVTLEESLRQWISLIFRPLTFLARVRISVGTSEVLQIEQRTAVSINNEIKRLYNVKAENSLTVLHNVIQCVANLSPGRYIMRHTVRHGPFAVVYKEVESPGKNIFDLHTVYSDEFLTLPNPPWIPLDKIVPTPMLKIFERMPAMFYPLNEKPFLKNKKFKKTKKSNAGTVRRSLRNKKKK</sequence>
<dbReference type="GO" id="GO:0008023">
    <property type="term" value="C:transcription elongation factor complex"/>
    <property type="evidence" value="ECO:0007669"/>
    <property type="project" value="InterPro"/>
</dbReference>
<organism evidence="3 4">
    <name type="scientific">Dufourea novaeangliae</name>
    <name type="common">Sweat bee</name>
    <dbReference type="NCBI Taxonomy" id="178035"/>
    <lineage>
        <taxon>Eukaryota</taxon>
        <taxon>Metazoa</taxon>
        <taxon>Ecdysozoa</taxon>
        <taxon>Arthropoda</taxon>
        <taxon>Hexapoda</taxon>
        <taxon>Insecta</taxon>
        <taxon>Pterygota</taxon>
        <taxon>Neoptera</taxon>
        <taxon>Endopterygota</taxon>
        <taxon>Hymenoptera</taxon>
        <taxon>Apocrita</taxon>
        <taxon>Aculeata</taxon>
        <taxon>Apoidea</taxon>
        <taxon>Anthophila</taxon>
        <taxon>Halictidae</taxon>
        <taxon>Rophitinae</taxon>
        <taxon>Dufourea</taxon>
    </lineage>
</organism>
<dbReference type="STRING" id="178035.A0A154NW17"/>
<evidence type="ECO:0000256" key="1">
    <source>
        <dbReference type="SAM" id="MobiDB-lite"/>
    </source>
</evidence>
<accession>A0A154NW17</accession>
<gene>
    <name evidence="3" type="ORF">WN55_04239</name>
</gene>
<dbReference type="EMBL" id="KQ434769">
    <property type="protein sequence ID" value="KZC03783.1"/>
    <property type="molecule type" value="Genomic_DNA"/>
</dbReference>
<dbReference type="OrthoDB" id="6288737at2759"/>
<dbReference type="GO" id="GO:0042795">
    <property type="term" value="P:snRNA transcription by RNA polymerase II"/>
    <property type="evidence" value="ECO:0007669"/>
    <property type="project" value="TreeGrafter"/>
</dbReference>
<dbReference type="GO" id="GO:0045945">
    <property type="term" value="P:positive regulation of transcription by RNA polymerase III"/>
    <property type="evidence" value="ECO:0007669"/>
    <property type="project" value="TreeGrafter"/>
</dbReference>
<reference evidence="3 4" key="1">
    <citation type="submission" date="2015-07" db="EMBL/GenBank/DDBJ databases">
        <title>The genome of Dufourea novaeangliae.</title>
        <authorList>
            <person name="Pan H."/>
            <person name="Kapheim K."/>
        </authorList>
    </citation>
    <scope>NUCLEOTIDE SEQUENCE [LARGE SCALE GENOMIC DNA]</scope>
    <source>
        <strain evidence="3">0120121106</strain>
        <tissue evidence="3">Whole body</tissue>
    </source>
</reference>
<feature type="domain" description="Little elongation complex subunit 2 C-terminal" evidence="2">
    <location>
        <begin position="303"/>
        <end position="517"/>
    </location>
</feature>
<dbReference type="GO" id="GO:0042796">
    <property type="term" value="P:snRNA transcription by RNA polymerase III"/>
    <property type="evidence" value="ECO:0007669"/>
    <property type="project" value="TreeGrafter"/>
</dbReference>
<evidence type="ECO:0000313" key="3">
    <source>
        <dbReference type="EMBL" id="KZC03783.1"/>
    </source>
</evidence>
<keyword evidence="4" id="KW-1185">Reference proteome</keyword>
<dbReference type="AlphaFoldDB" id="A0A154NW17"/>
<evidence type="ECO:0000259" key="2">
    <source>
        <dbReference type="Pfam" id="PF10505"/>
    </source>
</evidence>
<keyword evidence="3" id="KW-0675">Receptor</keyword>
<name>A0A154NW17_DUFNO</name>